<name>A0A0Z8DWB9_STRSU</name>
<dbReference type="Proteomes" id="UP000072353">
    <property type="component" value="Unassembled WGS sequence"/>
</dbReference>
<dbReference type="AlphaFoldDB" id="A0A0Z8DWB9"/>
<accession>A0A0Z8DWB9</accession>
<evidence type="ECO:0000313" key="1">
    <source>
        <dbReference type="EMBL" id="CYU47638.1"/>
    </source>
</evidence>
<dbReference type="Proteomes" id="UP000073485">
    <property type="component" value="Unassembled WGS sequence"/>
</dbReference>
<dbReference type="EMBL" id="FIGO01000002">
    <property type="protein sequence ID" value="CYU47638.1"/>
    <property type="molecule type" value="Genomic_DNA"/>
</dbReference>
<proteinExistence type="predicted"/>
<reference evidence="3 4" key="1">
    <citation type="submission" date="2016-02" db="EMBL/GenBank/DDBJ databases">
        <authorList>
            <consortium name="Pathogen Informatics"/>
        </authorList>
    </citation>
    <scope>NUCLEOTIDE SEQUENCE [LARGE SCALE GENOMIC DNA]</scope>
    <source>
        <strain evidence="1 4">LSS48</strain>
        <strain evidence="2 3">SS975</strain>
    </source>
</reference>
<organism evidence="1 4">
    <name type="scientific">Streptococcus suis</name>
    <dbReference type="NCBI Taxonomy" id="1307"/>
    <lineage>
        <taxon>Bacteria</taxon>
        <taxon>Bacillati</taxon>
        <taxon>Bacillota</taxon>
        <taxon>Bacilli</taxon>
        <taxon>Lactobacillales</taxon>
        <taxon>Streptococcaceae</taxon>
        <taxon>Streptococcus</taxon>
    </lineage>
</organism>
<dbReference type="EMBL" id="FILL01000016">
    <property type="protein sequence ID" value="CYX71980.1"/>
    <property type="molecule type" value="Genomic_DNA"/>
</dbReference>
<evidence type="ECO:0000313" key="3">
    <source>
        <dbReference type="Proteomes" id="UP000072353"/>
    </source>
</evidence>
<protein>
    <submittedName>
        <fullName evidence="1">Uncharacterized protein</fullName>
    </submittedName>
</protein>
<evidence type="ECO:0000313" key="4">
    <source>
        <dbReference type="Proteomes" id="UP000073485"/>
    </source>
</evidence>
<sequence length="31" mass="3499">MKKSTRTLLIVVSLFSAITVLEKIIQIVILK</sequence>
<gene>
    <name evidence="1" type="ORF">ERS132410_00287</name>
    <name evidence="2" type="ORF">ERS132521_01689</name>
</gene>
<evidence type="ECO:0000313" key="2">
    <source>
        <dbReference type="EMBL" id="CYX71980.1"/>
    </source>
</evidence>